<reference evidence="3" key="1">
    <citation type="submission" date="2015-10" db="EMBL/GenBank/DDBJ databases">
        <title>Metagenome-Assembled Genomes uncover a global brackish microbiome.</title>
        <authorList>
            <person name="Hugerth L.W."/>
            <person name="Larsson J."/>
            <person name="Alneberg J."/>
            <person name="Lindh M.V."/>
            <person name="Legrand C."/>
            <person name="Pinhassi J."/>
            <person name="Andersson A."/>
        </authorList>
    </citation>
    <scope>NUCLEOTIDE SEQUENCE [LARGE SCALE GENOMIC DNA]</scope>
</reference>
<dbReference type="Pfam" id="PF05099">
    <property type="entry name" value="TerB"/>
    <property type="match status" value="1"/>
</dbReference>
<dbReference type="InterPro" id="IPR029024">
    <property type="entry name" value="TerB-like"/>
</dbReference>
<feature type="domain" description="Co-chaperone DjlA N-terminal" evidence="1">
    <location>
        <begin position="25"/>
        <end position="136"/>
    </location>
</feature>
<dbReference type="AlphaFoldDB" id="A0A0R2PHV3"/>
<dbReference type="Gene3D" id="1.10.3680.10">
    <property type="entry name" value="TerB-like"/>
    <property type="match status" value="1"/>
</dbReference>
<proteinExistence type="predicted"/>
<dbReference type="InterPro" id="IPR007791">
    <property type="entry name" value="DjlA_N"/>
</dbReference>
<accession>A0A0R2PHV3</accession>
<dbReference type="CDD" id="cd07313">
    <property type="entry name" value="terB_like_2"/>
    <property type="match status" value="1"/>
</dbReference>
<gene>
    <name evidence="2" type="ORF">ABR63_05165</name>
</gene>
<dbReference type="Proteomes" id="UP000050874">
    <property type="component" value="Unassembled WGS sequence"/>
</dbReference>
<evidence type="ECO:0000313" key="3">
    <source>
        <dbReference type="Proteomes" id="UP000050874"/>
    </source>
</evidence>
<evidence type="ECO:0000259" key="1">
    <source>
        <dbReference type="Pfam" id="PF05099"/>
    </source>
</evidence>
<protein>
    <recommendedName>
        <fullName evidence="1">Co-chaperone DjlA N-terminal domain-containing protein</fullName>
    </recommendedName>
</protein>
<comment type="caution">
    <text evidence="2">The sequence shown here is derived from an EMBL/GenBank/DDBJ whole genome shotgun (WGS) entry which is preliminary data.</text>
</comment>
<organism evidence="2 3">
    <name type="scientific">SAR86 cluster bacterium BACL1 MAG-120920-bin57</name>
    <dbReference type="NCBI Taxonomy" id="1655571"/>
    <lineage>
        <taxon>Bacteria</taxon>
        <taxon>Pseudomonadati</taxon>
        <taxon>Pseudomonadota</taxon>
        <taxon>Gammaproteobacteria</taxon>
        <taxon>SAR86 cluster</taxon>
    </lineage>
</organism>
<dbReference type="EMBL" id="LIAV01000416">
    <property type="protein sequence ID" value="KRO37446.1"/>
    <property type="molecule type" value="Genomic_DNA"/>
</dbReference>
<dbReference type="SUPFAM" id="SSF158682">
    <property type="entry name" value="TerB-like"/>
    <property type="match status" value="1"/>
</dbReference>
<sequence>MFKTLFSKKSSIDKIAFPEGDVALRLMFEVAMSDGHLDKAELEFIKNRVSEISPQDTSVASVIKKMIDHSLESVSLYPSIKKINDTYTKEEKKDLLRKLWRLIAVDNVIDPYEEGLYFKIADLINIERSKANQIKQENS</sequence>
<name>A0A0R2PHV3_9GAMM</name>
<evidence type="ECO:0000313" key="2">
    <source>
        <dbReference type="EMBL" id="KRO37446.1"/>
    </source>
</evidence>